<dbReference type="NCBIfam" id="TIGR00217">
    <property type="entry name" value="malQ"/>
    <property type="match status" value="1"/>
</dbReference>
<evidence type="ECO:0000313" key="12">
    <source>
        <dbReference type="Proteomes" id="UP000297890"/>
    </source>
</evidence>
<dbReference type="OrthoDB" id="9763489at2"/>
<dbReference type="PANTHER" id="PTHR32438:SF5">
    <property type="entry name" value="4-ALPHA-GLUCANOTRANSFERASE DPE1, CHLOROPLASTIC_AMYLOPLASTIC"/>
    <property type="match status" value="1"/>
</dbReference>
<proteinExistence type="inferred from homology"/>
<dbReference type="NCBIfam" id="NF011080">
    <property type="entry name" value="PRK14508.1-3"/>
    <property type="match status" value="1"/>
</dbReference>
<dbReference type="InterPro" id="IPR017853">
    <property type="entry name" value="GH"/>
</dbReference>
<gene>
    <name evidence="11" type="primary">malQ</name>
    <name evidence="11" type="ORF">E4680_07245</name>
</gene>
<keyword evidence="5 10" id="KW-0328">Glycosyltransferase</keyword>
<organism evidence="11 12">
    <name type="scientific">Candidatus Macondimonas diazotrophica</name>
    <dbReference type="NCBI Taxonomy" id="2305248"/>
    <lineage>
        <taxon>Bacteria</taxon>
        <taxon>Pseudomonadati</taxon>
        <taxon>Pseudomonadota</taxon>
        <taxon>Gammaproteobacteria</taxon>
        <taxon>Chromatiales</taxon>
        <taxon>Ectothiorhodospiraceae</taxon>
        <taxon>Candidatus Macondimonas</taxon>
    </lineage>
</organism>
<comment type="similarity">
    <text evidence="2 10">Belongs to the disproportionating enzyme family.</text>
</comment>
<dbReference type="EC" id="2.4.1.25" evidence="3 10"/>
<protein>
    <recommendedName>
        <fullName evidence="4 10">4-alpha-glucanotransferase</fullName>
        <ecNumber evidence="3 10">2.4.1.25</ecNumber>
    </recommendedName>
    <alternativeName>
        <fullName evidence="8 10">Amylomaltase</fullName>
    </alternativeName>
    <alternativeName>
        <fullName evidence="9 10">Disproportionating enzyme</fullName>
    </alternativeName>
</protein>
<evidence type="ECO:0000256" key="8">
    <source>
        <dbReference type="ARBA" id="ARBA00031423"/>
    </source>
</evidence>
<dbReference type="EMBL" id="SRIO01000007">
    <property type="protein sequence ID" value="TFZ82772.1"/>
    <property type="molecule type" value="Genomic_DNA"/>
</dbReference>
<dbReference type="GO" id="GO:0005975">
    <property type="term" value="P:carbohydrate metabolic process"/>
    <property type="evidence" value="ECO:0007669"/>
    <property type="project" value="InterPro"/>
</dbReference>
<dbReference type="Gene3D" id="3.20.20.80">
    <property type="entry name" value="Glycosidases"/>
    <property type="match status" value="1"/>
</dbReference>
<dbReference type="SUPFAM" id="SSF51445">
    <property type="entry name" value="(Trans)glycosidases"/>
    <property type="match status" value="1"/>
</dbReference>
<keyword evidence="12" id="KW-1185">Reference proteome</keyword>
<dbReference type="AlphaFoldDB" id="A0A4Z0FA64"/>
<sequence length="486" mass="54792">MDQSSSTHPFFSERRAGILLHPSSFPGPGPIGRLGSIAHQWVDVLAASGFRLWQTLPLCPPDSLGSPYQSCSVFAGHERLIDPTGLPDWQGEAAADLTADQWDAVVGSVMADGDLRWQFETFCATQAYWLDDFALYQAIKAEQGTPWHAWPVPLRDRHPEQLDEARLAHSRPIERTRVAQFYFDRQWKSIHERAGEKGILLFGDLPIFVAHDSADVWAHRELFHLDEAGQMTRVAGVPPDYFSAEGQLWNMPHYRWDVLAARGYRWWIDRIRRQREWFDLIRIDHFRGFEAAWAVPAGAPNAVEGAWEPGPGLALFHAIETTLGPQALVAEDLGLITPEVDALRLAAHMPGMRVLQFAFDSDAENPYLPHNFEPMTVAYPGTHDNPTLTGWWRALPESRQADIRGYLGCESASMPEGLIRMALASVACLTILALQDLLGLDDEARMNTPGTVTANWSWRVDEDALFGDWQRRWRPDLIRYGRLAAD</sequence>
<comment type="catalytic activity">
    <reaction evidence="1 10">
        <text>Transfers a segment of a (1-&gt;4)-alpha-D-glucan to a new position in an acceptor, which may be glucose or a (1-&gt;4)-alpha-D-glucan.</text>
        <dbReference type="EC" id="2.4.1.25"/>
    </reaction>
</comment>
<dbReference type="PANTHER" id="PTHR32438">
    <property type="entry name" value="4-ALPHA-GLUCANOTRANSFERASE DPE1, CHLOROPLASTIC/AMYLOPLASTIC"/>
    <property type="match status" value="1"/>
</dbReference>
<reference evidence="11 12" key="1">
    <citation type="journal article" date="2019" name="ISME J.">
        <title>Candidatus Macondimonas diazotrophica, a novel gammaproteobacterial genus dominating crude-oil-contaminated coastal sediments.</title>
        <authorList>
            <person name="Karthikeyan S."/>
            <person name="Konstantinidis K."/>
        </authorList>
    </citation>
    <scope>NUCLEOTIDE SEQUENCE [LARGE SCALE GENOMIC DNA]</scope>
    <source>
        <strain evidence="11 12">KTK01</strain>
    </source>
</reference>
<evidence type="ECO:0000256" key="2">
    <source>
        <dbReference type="ARBA" id="ARBA00005684"/>
    </source>
</evidence>
<dbReference type="Proteomes" id="UP000297890">
    <property type="component" value="Unassembled WGS sequence"/>
</dbReference>
<keyword evidence="6 10" id="KW-0808">Transferase</keyword>
<evidence type="ECO:0000256" key="9">
    <source>
        <dbReference type="ARBA" id="ARBA00031501"/>
    </source>
</evidence>
<evidence type="ECO:0000256" key="6">
    <source>
        <dbReference type="ARBA" id="ARBA00022679"/>
    </source>
</evidence>
<evidence type="ECO:0000256" key="7">
    <source>
        <dbReference type="ARBA" id="ARBA00023277"/>
    </source>
</evidence>
<evidence type="ECO:0000313" key="11">
    <source>
        <dbReference type="EMBL" id="TFZ82772.1"/>
    </source>
</evidence>
<evidence type="ECO:0000256" key="4">
    <source>
        <dbReference type="ARBA" id="ARBA00020295"/>
    </source>
</evidence>
<evidence type="ECO:0000256" key="1">
    <source>
        <dbReference type="ARBA" id="ARBA00000439"/>
    </source>
</evidence>
<accession>A0A4Z0FA64</accession>
<evidence type="ECO:0000256" key="3">
    <source>
        <dbReference type="ARBA" id="ARBA00012560"/>
    </source>
</evidence>
<comment type="caution">
    <text evidence="11">The sequence shown here is derived from an EMBL/GenBank/DDBJ whole genome shotgun (WGS) entry which is preliminary data.</text>
</comment>
<evidence type="ECO:0000256" key="10">
    <source>
        <dbReference type="RuleBase" id="RU361207"/>
    </source>
</evidence>
<keyword evidence="7 10" id="KW-0119">Carbohydrate metabolism</keyword>
<dbReference type="GO" id="GO:0004134">
    <property type="term" value="F:4-alpha-glucanotransferase activity"/>
    <property type="evidence" value="ECO:0007669"/>
    <property type="project" value="UniProtKB-EC"/>
</dbReference>
<dbReference type="Pfam" id="PF02446">
    <property type="entry name" value="Glyco_hydro_77"/>
    <property type="match status" value="1"/>
</dbReference>
<evidence type="ECO:0000256" key="5">
    <source>
        <dbReference type="ARBA" id="ARBA00022676"/>
    </source>
</evidence>
<dbReference type="InterPro" id="IPR003385">
    <property type="entry name" value="Glyco_hydro_77"/>
</dbReference>
<name>A0A4Z0FA64_9GAMM</name>